<accession>A0A151J143</accession>
<proteinExistence type="predicted"/>
<dbReference type="EMBL" id="KQ980575">
    <property type="protein sequence ID" value="KYN15485.1"/>
    <property type="molecule type" value="Genomic_DNA"/>
</dbReference>
<feature type="region of interest" description="Disordered" evidence="1">
    <location>
        <begin position="78"/>
        <end position="103"/>
    </location>
</feature>
<sequence length="160" mass="17767">MSFRNRVHRFVTYAPSFADRLTRAHCYCNAIQSRVTTRLVVWLHNPICQAIGHRRAGGGSCNPCGLLPLPRAPRCCGEGRKPGSRNSADFQGRDSASDPKDDPDVALVGYARDYATCKVANKLSASTKHAGAHGAKTEPYIPIINVRILHREVIFYLEYR</sequence>
<dbReference type="Proteomes" id="UP000078492">
    <property type="component" value="Unassembled WGS sequence"/>
</dbReference>
<reference evidence="2 3" key="1">
    <citation type="submission" date="2015-09" db="EMBL/GenBank/DDBJ databases">
        <title>Trachymyrmex cornetzi WGS genome.</title>
        <authorList>
            <person name="Nygaard S."/>
            <person name="Hu H."/>
            <person name="Boomsma J."/>
            <person name="Zhang G."/>
        </authorList>
    </citation>
    <scope>NUCLEOTIDE SEQUENCE [LARGE SCALE GENOMIC DNA]</scope>
    <source>
        <strain evidence="2">Tcor2-1</strain>
        <tissue evidence="2">Whole body</tissue>
    </source>
</reference>
<evidence type="ECO:0000313" key="2">
    <source>
        <dbReference type="EMBL" id="KYN15485.1"/>
    </source>
</evidence>
<feature type="compositionally biased region" description="Basic and acidic residues" evidence="1">
    <location>
        <begin position="91"/>
        <end position="103"/>
    </location>
</feature>
<dbReference type="AlphaFoldDB" id="A0A151J143"/>
<keyword evidence="3" id="KW-1185">Reference proteome</keyword>
<gene>
    <name evidence="2" type="ORF">ALC57_12270</name>
</gene>
<evidence type="ECO:0000313" key="3">
    <source>
        <dbReference type="Proteomes" id="UP000078492"/>
    </source>
</evidence>
<evidence type="ECO:0000256" key="1">
    <source>
        <dbReference type="SAM" id="MobiDB-lite"/>
    </source>
</evidence>
<organism evidence="2 3">
    <name type="scientific">Trachymyrmex cornetzi</name>
    <dbReference type="NCBI Taxonomy" id="471704"/>
    <lineage>
        <taxon>Eukaryota</taxon>
        <taxon>Metazoa</taxon>
        <taxon>Ecdysozoa</taxon>
        <taxon>Arthropoda</taxon>
        <taxon>Hexapoda</taxon>
        <taxon>Insecta</taxon>
        <taxon>Pterygota</taxon>
        <taxon>Neoptera</taxon>
        <taxon>Endopterygota</taxon>
        <taxon>Hymenoptera</taxon>
        <taxon>Apocrita</taxon>
        <taxon>Aculeata</taxon>
        <taxon>Formicoidea</taxon>
        <taxon>Formicidae</taxon>
        <taxon>Myrmicinae</taxon>
        <taxon>Trachymyrmex</taxon>
    </lineage>
</organism>
<protein>
    <submittedName>
        <fullName evidence="2">Uncharacterized protein</fullName>
    </submittedName>
</protein>
<name>A0A151J143_9HYME</name>